<feature type="domain" description="DJ-1/PfpI" evidence="1">
    <location>
        <begin position="2"/>
        <end position="176"/>
    </location>
</feature>
<evidence type="ECO:0000259" key="1">
    <source>
        <dbReference type="Pfam" id="PF01965"/>
    </source>
</evidence>
<dbReference type="CDD" id="cd03135">
    <property type="entry name" value="GATase1_DJ-1"/>
    <property type="match status" value="1"/>
</dbReference>
<proteinExistence type="predicted"/>
<gene>
    <name evidence="2" type="ORF">LQV63_15455</name>
</gene>
<dbReference type="Gene3D" id="3.40.50.880">
    <property type="match status" value="1"/>
</dbReference>
<dbReference type="InterPro" id="IPR002818">
    <property type="entry name" value="DJ-1/PfpI"/>
</dbReference>
<keyword evidence="3" id="KW-1185">Reference proteome</keyword>
<dbReference type="PANTHER" id="PTHR48094:SF5">
    <property type="entry name" value="PROTEIN DJ-1 HOMOLOG"/>
    <property type="match status" value="1"/>
</dbReference>
<dbReference type="RefSeq" id="WP_233697379.1">
    <property type="nucleotide sequence ID" value="NZ_JAJNBZ010000012.1"/>
</dbReference>
<dbReference type="InterPro" id="IPR050325">
    <property type="entry name" value="Prot/Nucl_acid_deglycase"/>
</dbReference>
<dbReference type="InterPro" id="IPR029062">
    <property type="entry name" value="Class_I_gatase-like"/>
</dbReference>
<protein>
    <submittedName>
        <fullName evidence="2">DJ-1/PfpI family protein</fullName>
    </submittedName>
</protein>
<evidence type="ECO:0000313" key="2">
    <source>
        <dbReference type="EMBL" id="MCE5170708.1"/>
    </source>
</evidence>
<reference evidence="2 3" key="1">
    <citation type="submission" date="2021-11" db="EMBL/GenBank/DDBJ databases">
        <title>Draft genome sequence of Paenibacillus profundus YoMME, a new Gram-positive bacteria with exoelectrogenic properties.</title>
        <authorList>
            <person name="Hubenova Y."/>
            <person name="Hubenova E."/>
            <person name="Manasiev Y."/>
            <person name="Peykov S."/>
            <person name="Mitov M."/>
        </authorList>
    </citation>
    <scope>NUCLEOTIDE SEQUENCE [LARGE SCALE GENOMIC DNA]</scope>
    <source>
        <strain evidence="2 3">YoMME</strain>
    </source>
</reference>
<dbReference type="PANTHER" id="PTHR48094">
    <property type="entry name" value="PROTEIN/NUCLEIC ACID DEGLYCASE DJ-1-RELATED"/>
    <property type="match status" value="1"/>
</dbReference>
<accession>A0ABS8YJS8</accession>
<dbReference type="Pfam" id="PF01965">
    <property type="entry name" value="DJ-1_PfpI"/>
    <property type="match status" value="1"/>
</dbReference>
<dbReference type="EMBL" id="JAJNBZ010000012">
    <property type="protein sequence ID" value="MCE5170708.1"/>
    <property type="molecule type" value="Genomic_DNA"/>
</dbReference>
<dbReference type="SUPFAM" id="SSF52317">
    <property type="entry name" value="Class I glutamine amidotransferase-like"/>
    <property type="match status" value="1"/>
</dbReference>
<sequence length="195" mass="21888">MKKILLLLADGFEAVEASMFTDVFGWNKWEGDGSTELVTVGFRKKLKCTWNFTIIPEKVISEINLEEFDALAIPGGFEEAGFYNDAFDERFLEIIRYFHSGQKPIASICVASLTLGKSGILYNRKATTYSHPTSHRKEQLKTFGANVQNVPIVQDGHIITSSNPATGFDVAFLLLEKLTSEKNVKRIKELMGFEI</sequence>
<evidence type="ECO:0000313" key="3">
    <source>
        <dbReference type="Proteomes" id="UP001199916"/>
    </source>
</evidence>
<comment type="caution">
    <text evidence="2">The sequence shown here is derived from an EMBL/GenBank/DDBJ whole genome shotgun (WGS) entry which is preliminary data.</text>
</comment>
<organism evidence="2 3">
    <name type="scientific">Paenibacillus profundus</name>
    <dbReference type="NCBI Taxonomy" id="1173085"/>
    <lineage>
        <taxon>Bacteria</taxon>
        <taxon>Bacillati</taxon>
        <taxon>Bacillota</taxon>
        <taxon>Bacilli</taxon>
        <taxon>Bacillales</taxon>
        <taxon>Paenibacillaceae</taxon>
        <taxon>Paenibacillus</taxon>
    </lineage>
</organism>
<dbReference type="Proteomes" id="UP001199916">
    <property type="component" value="Unassembled WGS sequence"/>
</dbReference>
<name>A0ABS8YJS8_9BACL</name>